<evidence type="ECO:0000313" key="5">
    <source>
        <dbReference type="EMBL" id="SKA61023.1"/>
    </source>
</evidence>
<dbReference type="SUPFAM" id="SSF53300">
    <property type="entry name" value="vWA-like"/>
    <property type="match status" value="1"/>
</dbReference>
<keyword evidence="3" id="KW-0472">Membrane</keyword>
<evidence type="ECO:0000256" key="1">
    <source>
        <dbReference type="ARBA" id="ARBA00022737"/>
    </source>
</evidence>
<feature type="compositionally biased region" description="Basic and acidic residues" evidence="2">
    <location>
        <begin position="1067"/>
        <end position="1086"/>
    </location>
</feature>
<feature type="compositionally biased region" description="Basic residues" evidence="2">
    <location>
        <begin position="1087"/>
        <end position="1107"/>
    </location>
</feature>
<keyword evidence="3" id="KW-1133">Transmembrane helix</keyword>
<name>A0A1T4V7Y9_9FIRM</name>
<dbReference type="InterPro" id="IPR002035">
    <property type="entry name" value="VWF_A"/>
</dbReference>
<dbReference type="SMART" id="SM00327">
    <property type="entry name" value="VWA"/>
    <property type="match status" value="1"/>
</dbReference>
<organism evidence="5 6">
    <name type="scientific">Eubacterium uniforme</name>
    <dbReference type="NCBI Taxonomy" id="39495"/>
    <lineage>
        <taxon>Bacteria</taxon>
        <taxon>Bacillati</taxon>
        <taxon>Bacillota</taxon>
        <taxon>Clostridia</taxon>
        <taxon>Eubacteriales</taxon>
        <taxon>Eubacteriaceae</taxon>
        <taxon>Eubacterium</taxon>
    </lineage>
</organism>
<dbReference type="Pfam" id="PF00092">
    <property type="entry name" value="VWA"/>
    <property type="match status" value="1"/>
</dbReference>
<dbReference type="AlphaFoldDB" id="A0A1T4V7Y9"/>
<keyword evidence="6" id="KW-1185">Reference proteome</keyword>
<dbReference type="CDD" id="cd00688">
    <property type="entry name" value="ISOPREN_C2_like"/>
    <property type="match status" value="1"/>
</dbReference>
<evidence type="ECO:0000256" key="3">
    <source>
        <dbReference type="SAM" id="Phobius"/>
    </source>
</evidence>
<sequence length="1196" mass="136424">MTKVTLRFIAIAIAFVMCVEVALLRMDNKVYSDEVISSTEIKNSLDKAIEWIDNTQNADGSFKKGMEIYDEEIVSYYLSSVKESKQIVNKTIKYLDTKETRNNDDLFRMNLAKYMNNINTASMDFEKLQNYDGGFSISKGYESDVLDTILALENMYLSDDYAQKVVEKTLKYIKKNQNTNGSFSYNNEEESIFLTAYVYRVLKENLELNDGSAYKGIIDKAYDYLLKKENTKNAWGLDKASIKNTLICTSALLGNDDNTKSRIKEINDKLSSDGSLYEDVELTAMYISIVSDYLQMINEKDVDSYIKNIVLATEDGKIKAYTDILFKPVVIGLKEGMSISAVLYDENGNSEVLENKENTFIYNTKNRIGKYHILVNLIDENGEVISSKIKKFNIDEYFEVSELNVEVTPKAYKIGSKRRIEITPKVYVLANADRKTSAYISVEDNDGNTIYSNVKELVCGKDNRCVSYDTSEYVPAVEEKGLLKVNVAIKEGIKSLINKSTFVKMFETEDENRIDFDYKTSVDFIEEDTKSVNVDLNLSGKGLSENIKRRPMDIIIILDDSGSMNGDDWNEALDGAINIVSKMQPQDRVEFRFITKSSVMHEFSSDKEEIFKWIEGKRRFFLWGGTPIYRNLNACVKDFKDEERDKVIYLFSDGVREGDEKVLDEEGLKEKEITIYTVLLESNIHPRNLSKAIEDMTYFADLTGGRFIGVENREDITKCVDDLVGDIFKMAGRDVTVSMTLGKDIPYENISFEIEPNEVIENEDGTKTVKFLKDYVSVGEEFGLKVSCGGLDEIEKNEKINLIKDIKLEYSNENDEKVERILDDIDLECVKKIRKFNTEDNEDSEESNLDEDVNKLTDDEKNLLSHNKEIDDDEENIKLSGSVGFTDGNHYLDDNITAKIKMNLEGNGTIQNVDSSIVLVNVNDENIKKETDKNIILDAKGTASTEVDVNVDTLGEGEYIAVLIAKIDGTYHTLDVTTINLEEKRYNLYVKVKNGGKVSCESGLYKSGELVKLKAEANDGYVFDKWVSEGDVLDYNQINKSEIEIVMPKSDVIITAYFVQKEDEETIEHKKETNKRLEESDTSNKTDKRKSSKNKKSKKKYIVKGKHRNSDDKKTNINIVNKKNDGNNSKDYNREKSDKEELNNSKYQNDTNKSTPKTGDYMNKDLIRMLLLIQSMSLIMVCLLLKKKEKDCTNDK</sequence>
<dbReference type="CDD" id="cd00198">
    <property type="entry name" value="vWFA"/>
    <property type="match status" value="1"/>
</dbReference>
<feature type="transmembrane region" description="Helical" evidence="3">
    <location>
        <begin position="1166"/>
        <end position="1185"/>
    </location>
</feature>
<dbReference type="InterPro" id="IPR001330">
    <property type="entry name" value="Prenyltrans"/>
</dbReference>
<dbReference type="GO" id="GO:0003824">
    <property type="term" value="F:catalytic activity"/>
    <property type="evidence" value="ECO:0007669"/>
    <property type="project" value="InterPro"/>
</dbReference>
<dbReference type="Gene3D" id="1.50.10.20">
    <property type="match status" value="1"/>
</dbReference>
<feature type="region of interest" description="Disordered" evidence="2">
    <location>
        <begin position="1067"/>
        <end position="1160"/>
    </location>
</feature>
<feature type="compositionally biased region" description="Polar residues" evidence="2">
    <location>
        <begin position="1144"/>
        <end position="1157"/>
    </location>
</feature>
<evidence type="ECO:0000256" key="2">
    <source>
        <dbReference type="SAM" id="MobiDB-lite"/>
    </source>
</evidence>
<dbReference type="PROSITE" id="PS50234">
    <property type="entry name" value="VWFA"/>
    <property type="match status" value="1"/>
</dbReference>
<dbReference type="RefSeq" id="WP_159444253.1">
    <property type="nucleotide sequence ID" value="NZ_FUXZ01000003.1"/>
</dbReference>
<dbReference type="Pfam" id="PF18998">
    <property type="entry name" value="Flg_new_2"/>
    <property type="match status" value="1"/>
</dbReference>
<reference evidence="5 6" key="1">
    <citation type="submission" date="2017-02" db="EMBL/GenBank/DDBJ databases">
        <authorList>
            <person name="Peterson S.W."/>
        </authorList>
    </citation>
    <scope>NUCLEOTIDE SEQUENCE [LARGE SCALE GENOMIC DNA]</scope>
    <source>
        <strain evidence="5 6">ATCC 35992</strain>
    </source>
</reference>
<dbReference type="InterPro" id="IPR044060">
    <property type="entry name" value="Bacterial_rp_domain"/>
</dbReference>
<dbReference type="EMBL" id="FUXZ01000003">
    <property type="protein sequence ID" value="SKA61023.1"/>
    <property type="molecule type" value="Genomic_DNA"/>
</dbReference>
<feature type="compositionally biased region" description="Basic and acidic residues" evidence="2">
    <location>
        <begin position="1131"/>
        <end position="1143"/>
    </location>
</feature>
<dbReference type="InterPro" id="IPR036465">
    <property type="entry name" value="vWFA_dom_sf"/>
</dbReference>
<dbReference type="Gene3D" id="3.40.50.410">
    <property type="entry name" value="von Willebrand factor, type A domain"/>
    <property type="match status" value="1"/>
</dbReference>
<dbReference type="SUPFAM" id="SSF48239">
    <property type="entry name" value="Terpenoid cyclases/Protein prenyltransferases"/>
    <property type="match status" value="1"/>
</dbReference>
<dbReference type="Pfam" id="PF00432">
    <property type="entry name" value="Prenyltrans"/>
    <property type="match status" value="1"/>
</dbReference>
<dbReference type="OrthoDB" id="9758578at2"/>
<dbReference type="Proteomes" id="UP000190814">
    <property type="component" value="Unassembled WGS sequence"/>
</dbReference>
<dbReference type="InterPro" id="IPR008930">
    <property type="entry name" value="Terpenoid_cyclase/PrenylTrfase"/>
</dbReference>
<accession>A0A1T4V7Y9</accession>
<gene>
    <name evidence="5" type="ORF">SAMN02745111_00350</name>
</gene>
<dbReference type="STRING" id="39495.SAMN02745111_00350"/>
<protein>
    <submittedName>
        <fullName evidence="5">Mg-chelatase subunit ChlD</fullName>
    </submittedName>
</protein>
<proteinExistence type="predicted"/>
<evidence type="ECO:0000313" key="6">
    <source>
        <dbReference type="Proteomes" id="UP000190814"/>
    </source>
</evidence>
<keyword evidence="1" id="KW-0677">Repeat</keyword>
<keyword evidence="3" id="KW-0812">Transmembrane</keyword>
<evidence type="ECO:0000259" key="4">
    <source>
        <dbReference type="PROSITE" id="PS50234"/>
    </source>
</evidence>
<feature type="domain" description="VWFA" evidence="4">
    <location>
        <begin position="553"/>
        <end position="727"/>
    </location>
</feature>